<evidence type="ECO:0000256" key="1">
    <source>
        <dbReference type="SAM" id="Phobius"/>
    </source>
</evidence>
<evidence type="ECO:0000313" key="3">
    <source>
        <dbReference type="Proteomes" id="UP000608955"/>
    </source>
</evidence>
<feature type="transmembrane region" description="Helical" evidence="1">
    <location>
        <begin position="466"/>
        <end position="484"/>
    </location>
</feature>
<evidence type="ECO:0008006" key="4">
    <source>
        <dbReference type="Google" id="ProtNLM"/>
    </source>
</evidence>
<keyword evidence="1" id="KW-1133">Transmembrane helix</keyword>
<feature type="transmembrane region" description="Helical" evidence="1">
    <location>
        <begin position="45"/>
        <end position="70"/>
    </location>
</feature>
<sequence length="716" mass="77002">MRSLLRIEVVSAGRGPGVTLMMAVAAVWGVLQLFAVAWPTRSVRLSTVLLAFAVGVYGCGTATALVQLAYTRAYAHQSGQPLVTVVSTTSYTVAPWVEELIKASPLLLVGLSAKVRRQWGLTDFTVVGAALGAGFGLLEAVLRYGLDAHRAISRGGGWIIPDSLSPPYVPGFGQVLTAWLPAPFSQSDMLGPPGTETFTHLVWTALAGFGAGLLWRARGWVRALAVLPFAVAAVHHTVNNYALQKPTSGATHWLALLDGKAWAAPLACLGIAMTVDLRQIHRGKRAAPDVLLASERVDGDSLGALLRYASWRLPWSLLIALRYVRARRSLFYAMASTPLAGTAEFRGVVAGIAVRMNASDNRRAWRALDIRALLKATRKARTPRGRWLLLIPCVLSLPSLLFLGVGSFTSTAGLQRFFSTGSGPAILMGFGIAALVWVAFQIFTLLRTWRAVSAQPLAEPLAAHRLRLATAVGAAGAGAALLWRGFGSAGPGGRAIRAFHLLDALGNFLVYLGFALLLLSLLALFPPGGLALAGGGVLTAEAALNASALGTAGVVLMAVGGGAGGGESIGGERNGVPQWLREKWNEGRKFNEDNWPRYPANEVYLDNGKVLDSYRPGKEIVSRKQTQIWRLKSDTFRNYLREIHQKYRVGTKIPDTPKARREYPQLIGKPLKGKYYLEVPVQAEPVPEWAIREAADHGVIIRDVRGFVYRLPKGTG</sequence>
<feature type="transmembrane region" description="Helical" evidence="1">
    <location>
        <begin position="504"/>
        <end position="525"/>
    </location>
</feature>
<reference evidence="2" key="1">
    <citation type="journal article" date="2014" name="Int. J. Syst. Evol. Microbiol.">
        <title>Complete genome sequence of Corynebacterium casei LMG S-19264T (=DSM 44701T), isolated from a smear-ripened cheese.</title>
        <authorList>
            <consortium name="US DOE Joint Genome Institute (JGI-PGF)"/>
            <person name="Walter F."/>
            <person name="Albersmeier A."/>
            <person name="Kalinowski J."/>
            <person name="Ruckert C."/>
        </authorList>
    </citation>
    <scope>NUCLEOTIDE SEQUENCE</scope>
    <source>
        <strain evidence="2">JCM 4654</strain>
    </source>
</reference>
<evidence type="ECO:0000313" key="2">
    <source>
        <dbReference type="EMBL" id="GHD96584.1"/>
    </source>
</evidence>
<proteinExistence type="predicted"/>
<dbReference type="AlphaFoldDB" id="A0A918YBB0"/>
<feature type="transmembrane region" description="Helical" evidence="1">
    <location>
        <begin position="124"/>
        <end position="146"/>
    </location>
</feature>
<keyword evidence="3" id="KW-1185">Reference proteome</keyword>
<feature type="transmembrane region" description="Helical" evidence="1">
    <location>
        <begin position="197"/>
        <end position="215"/>
    </location>
</feature>
<feature type="transmembrane region" description="Helical" evidence="1">
    <location>
        <begin position="387"/>
        <end position="405"/>
    </location>
</feature>
<name>A0A918YBB0_9ACTN</name>
<protein>
    <recommendedName>
        <fullName evidence="4">PrsW family intramembrane metalloprotease</fullName>
    </recommendedName>
</protein>
<dbReference type="Proteomes" id="UP000608955">
    <property type="component" value="Unassembled WGS sequence"/>
</dbReference>
<gene>
    <name evidence="2" type="ORF">GCM10010508_65910</name>
</gene>
<keyword evidence="1" id="KW-0472">Membrane</keyword>
<comment type="caution">
    <text evidence="2">The sequence shown here is derived from an EMBL/GenBank/DDBJ whole genome shotgun (WGS) entry which is preliminary data.</text>
</comment>
<feature type="transmembrane region" description="Helical" evidence="1">
    <location>
        <begin position="220"/>
        <end position="238"/>
    </location>
</feature>
<feature type="transmembrane region" description="Helical" evidence="1">
    <location>
        <begin position="425"/>
        <end position="446"/>
    </location>
</feature>
<keyword evidence="1" id="KW-0812">Transmembrane</keyword>
<dbReference type="EMBL" id="BMVF01000028">
    <property type="protein sequence ID" value="GHD96584.1"/>
    <property type="molecule type" value="Genomic_DNA"/>
</dbReference>
<organism evidence="2 3">
    <name type="scientific">Streptomyces naganishii JCM 4654</name>
    <dbReference type="NCBI Taxonomy" id="1306179"/>
    <lineage>
        <taxon>Bacteria</taxon>
        <taxon>Bacillati</taxon>
        <taxon>Actinomycetota</taxon>
        <taxon>Actinomycetes</taxon>
        <taxon>Kitasatosporales</taxon>
        <taxon>Streptomycetaceae</taxon>
        <taxon>Streptomyces</taxon>
    </lineage>
</organism>
<feature type="transmembrane region" description="Helical" evidence="1">
    <location>
        <begin position="250"/>
        <end position="275"/>
    </location>
</feature>
<reference evidence="2" key="2">
    <citation type="submission" date="2020-09" db="EMBL/GenBank/DDBJ databases">
        <authorList>
            <person name="Sun Q."/>
            <person name="Ohkuma M."/>
        </authorList>
    </citation>
    <scope>NUCLEOTIDE SEQUENCE</scope>
    <source>
        <strain evidence="2">JCM 4654</strain>
    </source>
</reference>
<accession>A0A918YBB0</accession>
<feature type="transmembrane region" description="Helical" evidence="1">
    <location>
        <begin position="20"/>
        <end position="39"/>
    </location>
</feature>